<keyword evidence="1 3" id="KW-0808">Transferase</keyword>
<keyword evidence="3" id="KW-0012">Acyltransferase</keyword>
<dbReference type="HOGENOM" id="CLU_051638_12_2_9"/>
<evidence type="ECO:0000256" key="3">
    <source>
        <dbReference type="RuleBase" id="RU367021"/>
    </source>
</evidence>
<gene>
    <name evidence="4" type="ORF">CLOSTMETH_01777</name>
</gene>
<comment type="caution">
    <text evidence="4">The sequence shown here is derived from an EMBL/GenBank/DDBJ whole genome shotgun (WGS) entry which is preliminary data.</text>
</comment>
<dbReference type="PANTHER" id="PTHR43017">
    <property type="entry name" value="GALACTOSIDE O-ACETYLTRANSFERASE"/>
    <property type="match status" value="1"/>
</dbReference>
<protein>
    <recommendedName>
        <fullName evidence="3">Acetyltransferase</fullName>
        <ecNumber evidence="3">2.3.1.-</ecNumber>
    </recommendedName>
</protein>
<dbReference type="InterPro" id="IPR039369">
    <property type="entry name" value="LacA-like"/>
</dbReference>
<dbReference type="Proteomes" id="UP000003340">
    <property type="component" value="Unassembled WGS sequence"/>
</dbReference>
<dbReference type="SUPFAM" id="SSF51161">
    <property type="entry name" value="Trimeric LpxA-like enzymes"/>
    <property type="match status" value="1"/>
</dbReference>
<evidence type="ECO:0000256" key="2">
    <source>
        <dbReference type="ARBA" id="ARBA00022737"/>
    </source>
</evidence>
<name>C0ED51_9FIRM</name>
<dbReference type="EC" id="2.3.1.-" evidence="3"/>
<proteinExistence type="inferred from homology"/>
<dbReference type="eggNOG" id="COG0110">
    <property type="taxonomic scope" value="Bacteria"/>
</dbReference>
<evidence type="ECO:0000313" key="5">
    <source>
        <dbReference type="Proteomes" id="UP000003340"/>
    </source>
</evidence>
<comment type="similarity">
    <text evidence="3">Belongs to the transferase hexapeptide repeat family.</text>
</comment>
<dbReference type="EMBL" id="ACEC01000060">
    <property type="protein sequence ID" value="EEG30564.1"/>
    <property type="molecule type" value="Genomic_DNA"/>
</dbReference>
<dbReference type="PROSITE" id="PS00101">
    <property type="entry name" value="HEXAPEP_TRANSFERASES"/>
    <property type="match status" value="1"/>
</dbReference>
<keyword evidence="2" id="KW-0677">Repeat</keyword>
<dbReference type="AlphaFoldDB" id="C0ED51"/>
<dbReference type="Gene3D" id="2.160.10.10">
    <property type="entry name" value="Hexapeptide repeat proteins"/>
    <property type="match status" value="1"/>
</dbReference>
<keyword evidence="5" id="KW-1185">Reference proteome</keyword>
<reference evidence="4 5" key="1">
    <citation type="submission" date="2009-01" db="EMBL/GenBank/DDBJ databases">
        <authorList>
            <person name="Fulton L."/>
            <person name="Clifton S."/>
            <person name="Fulton B."/>
            <person name="Xu J."/>
            <person name="Minx P."/>
            <person name="Pepin K.H."/>
            <person name="Johnson M."/>
            <person name="Bhonagiri V."/>
            <person name="Nash W.E."/>
            <person name="Mardis E.R."/>
            <person name="Wilson R.K."/>
        </authorList>
    </citation>
    <scope>NUCLEOTIDE SEQUENCE [LARGE SCALE GENOMIC DNA]</scope>
    <source>
        <strain evidence="4 5">DSM 5476</strain>
    </source>
</reference>
<accession>C0ED51</accession>
<dbReference type="InterPro" id="IPR001451">
    <property type="entry name" value="Hexapep"/>
</dbReference>
<dbReference type="Pfam" id="PF00132">
    <property type="entry name" value="Hexapep"/>
    <property type="match status" value="1"/>
</dbReference>
<dbReference type="PANTHER" id="PTHR43017:SF1">
    <property type="entry name" value="ACETYLTRANSFERASE YJL218W-RELATED"/>
    <property type="match status" value="1"/>
</dbReference>
<evidence type="ECO:0000256" key="1">
    <source>
        <dbReference type="ARBA" id="ARBA00022679"/>
    </source>
</evidence>
<organism evidence="4 5">
    <name type="scientific">[Clostridium] methylpentosum DSM 5476</name>
    <dbReference type="NCBI Taxonomy" id="537013"/>
    <lineage>
        <taxon>Bacteria</taxon>
        <taxon>Bacillati</taxon>
        <taxon>Bacillota</taxon>
        <taxon>Clostridia</taxon>
        <taxon>Eubacteriales</taxon>
        <taxon>Oscillospiraceae</taxon>
        <taxon>Oscillospiraceae incertae sedis</taxon>
    </lineage>
</organism>
<sequence length="177" mass="19666">MKNPFKLFTVPFRMLQARISPEKYARKIGVNAKGFFRIYGDAYSCFGTEPWIITLGNNVHITKNVEFITHDGATLLYRDQIPDLEITKPIIVGDNVYIGVHTVILPGVKIGNNVIIGAGSVVTKDIPDNSVAVGTPARVIKSSQEYLEKAKRESLHLGHLKGKEKDAALRSYYGYES</sequence>
<dbReference type="GO" id="GO:0008870">
    <property type="term" value="F:galactoside O-acetyltransferase activity"/>
    <property type="evidence" value="ECO:0007669"/>
    <property type="project" value="TreeGrafter"/>
</dbReference>
<dbReference type="STRING" id="537013.CLOSTMETH_01777"/>
<reference evidence="4 5" key="2">
    <citation type="submission" date="2009-02" db="EMBL/GenBank/DDBJ databases">
        <title>Draft genome sequence of Clostridium methylpentosum (DSM 5476).</title>
        <authorList>
            <person name="Sudarsanam P."/>
            <person name="Ley R."/>
            <person name="Guruge J."/>
            <person name="Turnbaugh P.J."/>
            <person name="Mahowald M."/>
            <person name="Liep D."/>
            <person name="Gordon J."/>
        </authorList>
    </citation>
    <scope>NUCLEOTIDE SEQUENCE [LARGE SCALE GENOMIC DNA]</scope>
    <source>
        <strain evidence="4 5">DSM 5476</strain>
    </source>
</reference>
<dbReference type="InterPro" id="IPR011004">
    <property type="entry name" value="Trimer_LpxA-like_sf"/>
</dbReference>
<evidence type="ECO:0000313" key="4">
    <source>
        <dbReference type="EMBL" id="EEG30564.1"/>
    </source>
</evidence>
<dbReference type="InterPro" id="IPR018357">
    <property type="entry name" value="Hexapep_transf_CS"/>
</dbReference>